<protein>
    <recommendedName>
        <fullName evidence="2">GTP cyclohydrolase 1 type 2 homolog</fullName>
    </recommendedName>
</protein>
<proteinExistence type="inferred from homology"/>
<organism evidence="4 5">
    <name type="scientific">Cohnella herbarum</name>
    <dbReference type="NCBI Taxonomy" id="2728023"/>
    <lineage>
        <taxon>Bacteria</taxon>
        <taxon>Bacillati</taxon>
        <taxon>Bacillota</taxon>
        <taxon>Bacilli</taxon>
        <taxon>Bacillales</taxon>
        <taxon>Paenibacillaceae</taxon>
        <taxon>Cohnella</taxon>
    </lineage>
</organism>
<evidence type="ECO:0000313" key="4">
    <source>
        <dbReference type="EMBL" id="QJD87380.1"/>
    </source>
</evidence>
<dbReference type="AlphaFoldDB" id="A0A7Z2ZPY1"/>
<feature type="binding site" evidence="3">
    <location>
        <position position="233"/>
    </location>
    <ligand>
        <name>a divalent metal cation</name>
        <dbReference type="ChEBI" id="CHEBI:60240"/>
        <label>1</label>
    </ligand>
</feature>
<evidence type="ECO:0000256" key="3">
    <source>
        <dbReference type="PIRSR" id="PIRSR602678-1"/>
    </source>
</evidence>
<reference evidence="4 5" key="1">
    <citation type="submission" date="2020-04" db="EMBL/GenBank/DDBJ databases">
        <title>Genome sequencing of novel species.</title>
        <authorList>
            <person name="Heo J."/>
            <person name="Kim S.-J."/>
            <person name="Kim J.-S."/>
            <person name="Hong S.-B."/>
            <person name="Kwon S.-W."/>
        </authorList>
    </citation>
    <scope>NUCLEOTIDE SEQUENCE [LARGE SCALE GENOMIC DNA]</scope>
    <source>
        <strain evidence="4 5">MFER-1</strain>
    </source>
</reference>
<evidence type="ECO:0000256" key="1">
    <source>
        <dbReference type="ARBA" id="ARBA00006964"/>
    </source>
</evidence>
<evidence type="ECO:0000313" key="5">
    <source>
        <dbReference type="Proteomes" id="UP000502248"/>
    </source>
</evidence>
<comment type="similarity">
    <text evidence="1">Belongs to the GTP cyclohydrolase I type 2/NIF3 family.</text>
</comment>
<keyword evidence="5" id="KW-1185">Reference proteome</keyword>
<dbReference type="KEGG" id="cheb:HH215_32185"/>
<dbReference type="RefSeq" id="WP_169283624.1">
    <property type="nucleotide sequence ID" value="NZ_CP051680.1"/>
</dbReference>
<name>A0A7Z2ZPY1_9BACL</name>
<gene>
    <name evidence="4" type="ORF">HH215_32185</name>
</gene>
<sequence length="265" mass="29298">MNIRIQDVIHALAAQIGEIPNSVDRLIAGNPLSEVKGIVVAFMATRRVLEQARIWGANLVVTHEGVFYSHRETGETCSDHESVHADKKRFIEDSGIAIYRLHDSLHRASPDGIMEGLIQALDWQEHKIEHFPAASVVHLPASTVGVVAEHVKQRLGLATLRLAGDLAMPCRRVGLLVGYRGGIEHSVPLFEKHNVDLVAYGEGPEWETPEYVRDAIEIGRRQALLVLGHLESEQPGMRLLADRLGVLFPSVPVRFCPVESVFKAV</sequence>
<dbReference type="Pfam" id="PF01784">
    <property type="entry name" value="DUF34_NIF3"/>
    <property type="match status" value="1"/>
</dbReference>
<dbReference type="Proteomes" id="UP000502248">
    <property type="component" value="Chromosome"/>
</dbReference>
<feature type="binding site" evidence="3">
    <location>
        <position position="63"/>
    </location>
    <ligand>
        <name>a divalent metal cation</name>
        <dbReference type="ChEBI" id="CHEBI:60240"/>
        <label>1</label>
    </ligand>
</feature>
<feature type="binding site" evidence="3">
    <location>
        <position position="229"/>
    </location>
    <ligand>
        <name>a divalent metal cation</name>
        <dbReference type="ChEBI" id="CHEBI:60240"/>
        <label>1</label>
    </ligand>
</feature>
<keyword evidence="3" id="KW-0479">Metal-binding</keyword>
<dbReference type="InterPro" id="IPR036069">
    <property type="entry name" value="DUF34/NIF3_sf"/>
</dbReference>
<dbReference type="InterPro" id="IPR002678">
    <property type="entry name" value="DUF34/NIF3"/>
</dbReference>
<evidence type="ECO:0000256" key="2">
    <source>
        <dbReference type="ARBA" id="ARBA00022112"/>
    </source>
</evidence>
<dbReference type="SUPFAM" id="SSF102705">
    <property type="entry name" value="NIF3 (NGG1p interacting factor 3)-like"/>
    <property type="match status" value="1"/>
</dbReference>
<dbReference type="GO" id="GO:0046872">
    <property type="term" value="F:metal ion binding"/>
    <property type="evidence" value="ECO:0007669"/>
    <property type="project" value="UniProtKB-KW"/>
</dbReference>
<accession>A0A7Z2ZPY1</accession>
<dbReference type="Gene3D" id="3.40.1390.30">
    <property type="entry name" value="NIF3 (NGG1p interacting factor 3)-like"/>
    <property type="match status" value="1"/>
</dbReference>
<dbReference type="EMBL" id="CP051680">
    <property type="protein sequence ID" value="QJD87380.1"/>
    <property type="molecule type" value="Genomic_DNA"/>
</dbReference>